<feature type="domain" description="Penicillin-binding protein transpeptidase" evidence="2">
    <location>
        <begin position="366"/>
        <end position="640"/>
    </location>
</feature>
<name>A0A1I6UVQ5_9ACTN</name>
<dbReference type="SUPFAM" id="SSF56519">
    <property type="entry name" value="Penicillin binding protein dimerisation domain"/>
    <property type="match status" value="1"/>
</dbReference>
<dbReference type="GO" id="GO:0046677">
    <property type="term" value="P:response to antibiotic"/>
    <property type="evidence" value="ECO:0007669"/>
    <property type="project" value="InterPro"/>
</dbReference>
<proteinExistence type="predicted"/>
<dbReference type="GO" id="GO:0071555">
    <property type="term" value="P:cell wall organization"/>
    <property type="evidence" value="ECO:0007669"/>
    <property type="project" value="TreeGrafter"/>
</dbReference>
<evidence type="ECO:0000259" key="2">
    <source>
        <dbReference type="Pfam" id="PF00905"/>
    </source>
</evidence>
<keyword evidence="1" id="KW-0812">Transmembrane</keyword>
<dbReference type="RefSeq" id="WP_254791651.1">
    <property type="nucleotide sequence ID" value="NZ_FPAB01000006.1"/>
</dbReference>
<keyword evidence="4" id="KW-0131">Cell cycle</keyword>
<dbReference type="Pfam" id="PF05223">
    <property type="entry name" value="MecA_N"/>
    <property type="match status" value="1"/>
</dbReference>
<accession>A0A1I6UVQ5</accession>
<dbReference type="STRING" id="1176198.SAMN05444716_106233"/>
<gene>
    <name evidence="4" type="ORF">SAMN05444716_106233</name>
</gene>
<keyword evidence="1" id="KW-0472">Membrane</keyword>
<evidence type="ECO:0000313" key="4">
    <source>
        <dbReference type="EMBL" id="SFT05481.1"/>
    </source>
</evidence>
<dbReference type="InterPro" id="IPR001460">
    <property type="entry name" value="PCN-bd_Tpept"/>
</dbReference>
<dbReference type="SUPFAM" id="SSF56601">
    <property type="entry name" value="beta-lactamase/transpeptidase-like"/>
    <property type="match status" value="1"/>
</dbReference>
<keyword evidence="4" id="KW-0132">Cell division</keyword>
<dbReference type="AlphaFoldDB" id="A0A1I6UVQ5"/>
<dbReference type="Pfam" id="PF00905">
    <property type="entry name" value="Transpeptidase"/>
    <property type="match status" value="1"/>
</dbReference>
<evidence type="ECO:0000256" key="1">
    <source>
        <dbReference type="SAM" id="Phobius"/>
    </source>
</evidence>
<keyword evidence="1" id="KW-1133">Transmembrane helix</keyword>
<dbReference type="InterPro" id="IPR050515">
    <property type="entry name" value="Beta-lactam/transpept"/>
</dbReference>
<protein>
    <submittedName>
        <fullName evidence="4">Cell division protein FtsI/penicillin-binding protein 2</fullName>
    </submittedName>
</protein>
<dbReference type="PANTHER" id="PTHR30627">
    <property type="entry name" value="PEPTIDOGLYCAN D,D-TRANSPEPTIDASE"/>
    <property type="match status" value="1"/>
</dbReference>
<dbReference type="GO" id="GO:0051301">
    <property type="term" value="P:cell division"/>
    <property type="evidence" value="ECO:0007669"/>
    <property type="project" value="UniProtKB-KW"/>
</dbReference>
<dbReference type="InterPro" id="IPR007887">
    <property type="entry name" value="MecA_N"/>
</dbReference>
<dbReference type="GO" id="GO:0071972">
    <property type="term" value="F:peptidoglycan L,D-transpeptidase activity"/>
    <property type="evidence" value="ECO:0007669"/>
    <property type="project" value="TreeGrafter"/>
</dbReference>
<evidence type="ECO:0000313" key="5">
    <source>
        <dbReference type="Proteomes" id="UP000198873"/>
    </source>
</evidence>
<dbReference type="GO" id="GO:0005886">
    <property type="term" value="C:plasma membrane"/>
    <property type="evidence" value="ECO:0007669"/>
    <property type="project" value="TreeGrafter"/>
</dbReference>
<dbReference type="InterPro" id="IPR036138">
    <property type="entry name" value="PBP_dimer_sf"/>
</dbReference>
<dbReference type="Proteomes" id="UP000198873">
    <property type="component" value="Unassembled WGS sequence"/>
</dbReference>
<dbReference type="Gene3D" id="3.40.710.10">
    <property type="entry name" value="DD-peptidase/beta-lactamase superfamily"/>
    <property type="match status" value="1"/>
</dbReference>
<dbReference type="Gene3D" id="3.90.1310.10">
    <property type="entry name" value="Penicillin-binding protein 2a (Domain 2)"/>
    <property type="match status" value="1"/>
</dbReference>
<dbReference type="EMBL" id="FPAB01000006">
    <property type="protein sequence ID" value="SFT05481.1"/>
    <property type="molecule type" value="Genomic_DNA"/>
</dbReference>
<reference evidence="5" key="1">
    <citation type="submission" date="2016-10" db="EMBL/GenBank/DDBJ databases">
        <authorList>
            <person name="Varghese N."/>
            <person name="Submissions S."/>
        </authorList>
    </citation>
    <scope>NUCLEOTIDE SEQUENCE [LARGE SCALE GENOMIC DNA]</scope>
    <source>
        <strain evidence="5">CGMCC 4.7047</strain>
    </source>
</reference>
<sequence length="646" mass="66927">MGDSAPGWDLPRQQDQDTGRHRTKWIIAGAVGVTVLAIGAVLLLRDGDSDSPEGAARAEAERFLGAWADGDPEAAAAFTDDPEAAASLLESVQRNLGAEETALTVSGEPARGDLSAGAPEASYAVPFTAAFTLPGLGEWSYESSLYVVRDGPEDEGWHVHWESPLVHPELVDGQTLVLSTDRPERAPILAADGSQLAGPSAVWDLSIWPARLTDPDAAWEALDGLDVGLDTDALADRVADSDPDQAVSVVSLRDQVFREHEDELRAVEGLQFAEDTRPLAHLARTVVGGIDPATGTGSSGLQGRYEEQLAGTASATVVIADRESGDAVEVLYEQEGGEPGTPVQTTIDAGMQRAAEAALEGTDQAGSIVAVRPSTGEVLAAADSPLDGGDRSLSGQLAPGSTFKVITTAALLESGTAPGEAIGCPKYETVEGYRFQNQNEFELGPDTTLHEAFTASCNTAYIGNRDRFDNDTLRLTAEAFGIGVEWDLGAGSFDGSVPDAEGASDLAASLIGQGRVQASPLVMASVAATVAEGTFHQPVLVPEAVPDPAAAPRELSAETVDALRTMMRDTVTQGTATVLADVPGVAHAKTGTAEFDTGDGELSTNAWLIGYLGEADLAFAVLLLDGGSGGATAGPIAVDFLTGFQE</sequence>
<dbReference type="PANTHER" id="PTHR30627:SF24">
    <property type="entry name" value="PENICILLIN-BINDING PROTEIN 4B"/>
    <property type="match status" value="1"/>
</dbReference>
<evidence type="ECO:0000259" key="3">
    <source>
        <dbReference type="Pfam" id="PF05223"/>
    </source>
</evidence>
<feature type="domain" description="NTF2-like N-terminal transpeptidase" evidence="3">
    <location>
        <begin position="56"/>
        <end position="174"/>
    </location>
</feature>
<dbReference type="InterPro" id="IPR012338">
    <property type="entry name" value="Beta-lactam/transpept-like"/>
</dbReference>
<organism evidence="4 5">
    <name type="scientific">Streptomyces harbinensis</name>
    <dbReference type="NCBI Taxonomy" id="1176198"/>
    <lineage>
        <taxon>Bacteria</taxon>
        <taxon>Bacillati</taxon>
        <taxon>Actinomycetota</taxon>
        <taxon>Actinomycetes</taxon>
        <taxon>Kitasatosporales</taxon>
        <taxon>Streptomycetaceae</taxon>
        <taxon>Streptomyces</taxon>
    </lineage>
</organism>
<keyword evidence="5" id="KW-1185">Reference proteome</keyword>
<feature type="transmembrane region" description="Helical" evidence="1">
    <location>
        <begin position="25"/>
        <end position="44"/>
    </location>
</feature>
<dbReference type="GO" id="GO:0008658">
    <property type="term" value="F:penicillin binding"/>
    <property type="evidence" value="ECO:0007669"/>
    <property type="project" value="InterPro"/>
</dbReference>